<reference evidence="1 2" key="1">
    <citation type="journal article" date="2019" name="Nat. Ecol. Evol.">
        <title>Megaphylogeny resolves global patterns of mushroom evolution.</title>
        <authorList>
            <person name="Varga T."/>
            <person name="Krizsan K."/>
            <person name="Foldi C."/>
            <person name="Dima B."/>
            <person name="Sanchez-Garcia M."/>
            <person name="Sanchez-Ramirez S."/>
            <person name="Szollosi G.J."/>
            <person name="Szarkandi J.G."/>
            <person name="Papp V."/>
            <person name="Albert L."/>
            <person name="Andreopoulos W."/>
            <person name="Angelini C."/>
            <person name="Antonin V."/>
            <person name="Barry K.W."/>
            <person name="Bougher N.L."/>
            <person name="Buchanan P."/>
            <person name="Buyck B."/>
            <person name="Bense V."/>
            <person name="Catcheside P."/>
            <person name="Chovatia M."/>
            <person name="Cooper J."/>
            <person name="Damon W."/>
            <person name="Desjardin D."/>
            <person name="Finy P."/>
            <person name="Geml J."/>
            <person name="Haridas S."/>
            <person name="Hughes K."/>
            <person name="Justo A."/>
            <person name="Karasinski D."/>
            <person name="Kautmanova I."/>
            <person name="Kiss B."/>
            <person name="Kocsube S."/>
            <person name="Kotiranta H."/>
            <person name="LaButti K.M."/>
            <person name="Lechner B.E."/>
            <person name="Liimatainen K."/>
            <person name="Lipzen A."/>
            <person name="Lukacs Z."/>
            <person name="Mihaltcheva S."/>
            <person name="Morgado L.N."/>
            <person name="Niskanen T."/>
            <person name="Noordeloos M.E."/>
            <person name="Ohm R.A."/>
            <person name="Ortiz-Santana B."/>
            <person name="Ovrebo C."/>
            <person name="Racz N."/>
            <person name="Riley R."/>
            <person name="Savchenko A."/>
            <person name="Shiryaev A."/>
            <person name="Soop K."/>
            <person name="Spirin V."/>
            <person name="Szebenyi C."/>
            <person name="Tomsovsky M."/>
            <person name="Tulloss R.E."/>
            <person name="Uehling J."/>
            <person name="Grigoriev I.V."/>
            <person name="Vagvolgyi C."/>
            <person name="Papp T."/>
            <person name="Martin F.M."/>
            <person name="Miettinen O."/>
            <person name="Hibbett D.S."/>
            <person name="Nagy L.G."/>
        </authorList>
    </citation>
    <scope>NUCLEOTIDE SEQUENCE [LARGE SCALE GENOMIC DNA]</scope>
    <source>
        <strain evidence="1 2">NL-1719</strain>
    </source>
</reference>
<organism evidence="1 2">
    <name type="scientific">Pluteus cervinus</name>
    <dbReference type="NCBI Taxonomy" id="181527"/>
    <lineage>
        <taxon>Eukaryota</taxon>
        <taxon>Fungi</taxon>
        <taxon>Dikarya</taxon>
        <taxon>Basidiomycota</taxon>
        <taxon>Agaricomycotina</taxon>
        <taxon>Agaricomycetes</taxon>
        <taxon>Agaricomycetidae</taxon>
        <taxon>Agaricales</taxon>
        <taxon>Pluteineae</taxon>
        <taxon>Pluteaceae</taxon>
        <taxon>Pluteus</taxon>
    </lineage>
</organism>
<dbReference type="EMBL" id="ML208306">
    <property type="protein sequence ID" value="TFK70899.1"/>
    <property type="molecule type" value="Genomic_DNA"/>
</dbReference>
<name>A0ACD3AYY2_9AGAR</name>
<evidence type="ECO:0000313" key="1">
    <source>
        <dbReference type="EMBL" id="TFK70899.1"/>
    </source>
</evidence>
<dbReference type="Proteomes" id="UP000308600">
    <property type="component" value="Unassembled WGS sequence"/>
</dbReference>
<evidence type="ECO:0000313" key="2">
    <source>
        <dbReference type="Proteomes" id="UP000308600"/>
    </source>
</evidence>
<accession>A0ACD3AYY2</accession>
<keyword evidence="2" id="KW-1185">Reference proteome</keyword>
<proteinExistence type="predicted"/>
<protein>
    <submittedName>
        <fullName evidence="1">Uncharacterized protein</fullName>
    </submittedName>
</protein>
<gene>
    <name evidence="1" type="ORF">BDN72DRAFT_838429</name>
</gene>
<sequence>MTQDEVDQVSTNPFEHPTLDLHSIFLDFRSSGVLTQDTTLIKNFLQECQNDIGCLDTKIKDTISTIARLSRDLTEASVRMTQRASQVRLCEHLLSPLEHLPQDVLEQIFLFSLTSVTKDTEPHPNHAPLQLAAVCRRWRTIALSMPTLWNGLTVSSVGGVELAKTWVGRCYRPSLTLHLKRSIPPSNLRELFAVLRGPSLGLRKIDVDVLRDVVKEFLLEYDLPAIEELVLRGYPDVLPSLPPSTSLRRLYMHKPPASWLHYPPPSQLTVLWLTSKIHWNTFVIFLTSCPNLESLYVCLNEEGLRLDPEPQDFESRDRTLPQLTYLGVFWDSDRAEEPPEDLLRWVAFPSLRIFEYYHSKKSNPGSGFFTCYIPFIDLHFSSTMRLHQITSCSCWSGRCPSRNCLSESSLDSCRIS</sequence>